<dbReference type="InterPro" id="IPR011650">
    <property type="entry name" value="Peptidase_M20_dimer"/>
</dbReference>
<dbReference type="SUPFAM" id="SSF55031">
    <property type="entry name" value="Bacterial exopeptidase dimerisation domain"/>
    <property type="match status" value="1"/>
</dbReference>
<keyword evidence="5 9" id="KW-0378">Hydrolase</keyword>
<dbReference type="PANTHER" id="PTHR32494">
    <property type="entry name" value="ALLANTOATE DEIMINASE-RELATED"/>
    <property type="match status" value="1"/>
</dbReference>
<evidence type="ECO:0000313" key="10">
    <source>
        <dbReference type="Proteomes" id="UP000321491"/>
    </source>
</evidence>
<keyword evidence="10" id="KW-1185">Reference proteome</keyword>
<comment type="cofactor">
    <cofactor evidence="7">
        <name>Zn(2+)</name>
        <dbReference type="ChEBI" id="CHEBI:29105"/>
    </cofactor>
    <text evidence="7">Binds 2 Zn(2+) ions per subunit.</text>
</comment>
<dbReference type="Gene3D" id="3.40.630.10">
    <property type="entry name" value="Zn peptidases"/>
    <property type="match status" value="1"/>
</dbReference>
<evidence type="ECO:0000256" key="4">
    <source>
        <dbReference type="ARBA" id="ARBA00022723"/>
    </source>
</evidence>
<evidence type="ECO:0000256" key="2">
    <source>
        <dbReference type="ARBA" id="ARBA00006153"/>
    </source>
</evidence>
<dbReference type="InterPro" id="IPR036264">
    <property type="entry name" value="Bact_exopeptidase_dim_dom"/>
</dbReference>
<dbReference type="PANTHER" id="PTHR32494:SF19">
    <property type="entry name" value="ALLANTOATE DEIMINASE-RELATED"/>
    <property type="match status" value="1"/>
</dbReference>
<dbReference type="Pfam" id="PF01546">
    <property type="entry name" value="Peptidase_M20"/>
    <property type="match status" value="1"/>
</dbReference>
<evidence type="ECO:0000256" key="3">
    <source>
        <dbReference type="ARBA" id="ARBA00011738"/>
    </source>
</evidence>
<evidence type="ECO:0000256" key="6">
    <source>
        <dbReference type="ARBA" id="ARBA00023211"/>
    </source>
</evidence>
<comment type="cofactor">
    <cofactor evidence="1">
        <name>Mn(2+)</name>
        <dbReference type="ChEBI" id="CHEBI:29035"/>
    </cofactor>
</comment>
<proteinExistence type="inferred from homology"/>
<dbReference type="RefSeq" id="WP_146934920.1">
    <property type="nucleotide sequence ID" value="NZ_BJXW01000004.1"/>
</dbReference>
<feature type="binding site" evidence="7">
    <location>
        <position position="99"/>
    </location>
    <ligand>
        <name>Zn(2+)</name>
        <dbReference type="ChEBI" id="CHEBI:29105"/>
        <label>1</label>
    </ligand>
</feature>
<dbReference type="InterPro" id="IPR010158">
    <property type="entry name" value="Amidase_Cbmase"/>
</dbReference>
<dbReference type="Proteomes" id="UP000321491">
    <property type="component" value="Unassembled WGS sequence"/>
</dbReference>
<sequence length="430" mass="47486">MTFNLQEKLLANYDSILDRAGVSGRRLAERLHAISEIGLTTDYGSNRPGYSKEEQTAKLLVLKWLREAGLHVYQDGAGNIIGRLEGTSQNERTIMSGSHVDSVPNGGHFDGVLGVVSALEVVEAWRKTGYQPRKSFEIIVFSDEEGARFDSGLNGSEAIVGNYDLQEKIKQKDKMGHSFRQVLENVGLSVDTFSKAKRDLSNVDLFVELHIEQGKRLEQVDLPCGIVTGIAGPCWLEVTFVGEAGHAGNTPMNHRKDALLAASEFILNVNQLPSQVSSSAVATVGRQMIKPNGVNVIPGKVTLFVDIRDIYQETRDQLVDDIIKAAYQIANKHQMTVNCHETSRVKPIAIEQETQSLLAEVVQEQGLKPFYLPSGAGHDAMVMGEKVPIAMLFVRSRSGISHNPKEWTDLNDAVQAVHILKRFIEMNQDK</sequence>
<dbReference type="Pfam" id="PF07687">
    <property type="entry name" value="M20_dimer"/>
    <property type="match status" value="1"/>
</dbReference>
<dbReference type="GO" id="GO:0046872">
    <property type="term" value="F:metal ion binding"/>
    <property type="evidence" value="ECO:0007669"/>
    <property type="project" value="UniProtKB-KW"/>
</dbReference>
<dbReference type="SUPFAM" id="SSF53187">
    <property type="entry name" value="Zn-dependent exopeptidases"/>
    <property type="match status" value="1"/>
</dbReference>
<protein>
    <submittedName>
        <fullName evidence="9">Zn-dependent hydrolase</fullName>
    </submittedName>
</protein>
<organism evidence="9 10">
    <name type="scientific">Cerasibacillus quisquiliarum</name>
    <dbReference type="NCBI Taxonomy" id="227865"/>
    <lineage>
        <taxon>Bacteria</taxon>
        <taxon>Bacillati</taxon>
        <taxon>Bacillota</taxon>
        <taxon>Bacilli</taxon>
        <taxon>Bacillales</taxon>
        <taxon>Bacillaceae</taxon>
        <taxon>Cerasibacillus</taxon>
    </lineage>
</organism>
<keyword evidence="6" id="KW-0464">Manganese</keyword>
<accession>A0A511UU06</accession>
<feature type="domain" description="Peptidase M20 dimerisation" evidence="8">
    <location>
        <begin position="230"/>
        <end position="330"/>
    </location>
</feature>
<dbReference type="OrthoDB" id="9808195at2"/>
<dbReference type="NCBIfam" id="TIGR01879">
    <property type="entry name" value="hydantase"/>
    <property type="match status" value="1"/>
</dbReference>
<comment type="subunit">
    <text evidence="3">Homodimer.</text>
</comment>
<feature type="binding site" evidence="7">
    <location>
        <position position="145"/>
    </location>
    <ligand>
        <name>Zn(2+)</name>
        <dbReference type="ChEBI" id="CHEBI:29105"/>
        <label>2</label>
    </ligand>
</feature>
<dbReference type="GO" id="GO:0016813">
    <property type="term" value="F:hydrolase activity, acting on carbon-nitrogen (but not peptide) bonds, in linear amidines"/>
    <property type="evidence" value="ECO:0007669"/>
    <property type="project" value="InterPro"/>
</dbReference>
<dbReference type="CDD" id="cd03884">
    <property type="entry name" value="M20_bAS"/>
    <property type="match status" value="1"/>
</dbReference>
<comment type="caution">
    <text evidence="9">The sequence shown here is derived from an EMBL/GenBank/DDBJ whole genome shotgun (WGS) entry which is preliminary data.</text>
</comment>
<comment type="similarity">
    <text evidence="2">Belongs to the peptidase M20 family.</text>
</comment>
<dbReference type="AlphaFoldDB" id="A0A511UU06"/>
<dbReference type="NCBIfam" id="NF006771">
    <property type="entry name" value="PRK09290.1-5"/>
    <property type="match status" value="1"/>
</dbReference>
<evidence type="ECO:0000256" key="5">
    <source>
        <dbReference type="ARBA" id="ARBA00022801"/>
    </source>
</evidence>
<dbReference type="InterPro" id="IPR002933">
    <property type="entry name" value="Peptidase_M20"/>
</dbReference>
<evidence type="ECO:0000259" key="8">
    <source>
        <dbReference type="Pfam" id="PF07687"/>
    </source>
</evidence>
<feature type="binding site" evidence="7">
    <location>
        <position position="402"/>
    </location>
    <ligand>
        <name>Zn(2+)</name>
        <dbReference type="ChEBI" id="CHEBI:29105"/>
        <label>2</label>
    </ligand>
</feature>
<dbReference type="PIRSF" id="PIRSF001235">
    <property type="entry name" value="Amidase_carbamoylase"/>
    <property type="match status" value="1"/>
</dbReference>
<dbReference type="Gene3D" id="3.30.70.360">
    <property type="match status" value="1"/>
</dbReference>
<evidence type="ECO:0000256" key="7">
    <source>
        <dbReference type="PIRSR" id="PIRSR001235-1"/>
    </source>
</evidence>
<feature type="binding site" evidence="7">
    <location>
        <position position="110"/>
    </location>
    <ligand>
        <name>Zn(2+)</name>
        <dbReference type="ChEBI" id="CHEBI:29105"/>
        <label>1</label>
    </ligand>
</feature>
<evidence type="ECO:0000313" key="9">
    <source>
        <dbReference type="EMBL" id="GEN30064.1"/>
    </source>
</evidence>
<gene>
    <name evidence="9" type="ORF">CQU01_03020</name>
</gene>
<name>A0A511UU06_9BACI</name>
<reference evidence="9 10" key="1">
    <citation type="submission" date="2019-07" db="EMBL/GenBank/DDBJ databases">
        <title>Whole genome shotgun sequence of Cerasibacillus quisquiliarum NBRC 102429.</title>
        <authorList>
            <person name="Hosoyama A."/>
            <person name="Uohara A."/>
            <person name="Ohji S."/>
            <person name="Ichikawa N."/>
        </authorList>
    </citation>
    <scope>NUCLEOTIDE SEQUENCE [LARGE SCALE GENOMIC DNA]</scope>
    <source>
        <strain evidence="9 10">NBRC 102429</strain>
    </source>
</reference>
<evidence type="ECO:0000256" key="1">
    <source>
        <dbReference type="ARBA" id="ARBA00001936"/>
    </source>
</evidence>
<keyword evidence="7" id="KW-0862">Zinc</keyword>
<feature type="binding site" evidence="7">
    <location>
        <position position="110"/>
    </location>
    <ligand>
        <name>Zn(2+)</name>
        <dbReference type="ChEBI" id="CHEBI:29105"/>
        <label>2</label>
    </ligand>
</feature>
<feature type="binding site" evidence="7">
    <location>
        <position position="210"/>
    </location>
    <ligand>
        <name>Zn(2+)</name>
        <dbReference type="ChEBI" id="CHEBI:29105"/>
        <label>1</label>
    </ligand>
</feature>
<dbReference type="EMBL" id="BJXW01000004">
    <property type="protein sequence ID" value="GEN30064.1"/>
    <property type="molecule type" value="Genomic_DNA"/>
</dbReference>
<keyword evidence="4 7" id="KW-0479">Metal-binding</keyword>